<proteinExistence type="predicted"/>
<organism evidence="2 3">
    <name type="scientific">Terrisporobacter petrolearius</name>
    <dbReference type="NCBI Taxonomy" id="1460447"/>
    <lineage>
        <taxon>Bacteria</taxon>
        <taxon>Bacillati</taxon>
        <taxon>Bacillota</taxon>
        <taxon>Clostridia</taxon>
        <taxon>Peptostreptococcales</taxon>
        <taxon>Peptostreptococcaceae</taxon>
        <taxon>Terrisporobacter</taxon>
    </lineage>
</organism>
<accession>A0ABZ3FA96</accession>
<gene>
    <name evidence="2" type="ORF">TPELB_10200</name>
</gene>
<dbReference type="SUPFAM" id="SSF53756">
    <property type="entry name" value="UDP-Glycosyltransferase/glycogen phosphorylase"/>
    <property type="match status" value="1"/>
</dbReference>
<feature type="domain" description="Glycosyl transferase family 1" evidence="1">
    <location>
        <begin position="243"/>
        <end position="332"/>
    </location>
</feature>
<dbReference type="Gene3D" id="3.40.50.11090">
    <property type="match status" value="1"/>
</dbReference>
<keyword evidence="3" id="KW-1185">Reference proteome</keyword>
<name>A0ABZ3FA96_9FIRM</name>
<dbReference type="Gene3D" id="3.40.50.2000">
    <property type="entry name" value="Glycogen Phosphorylase B"/>
    <property type="match status" value="1"/>
</dbReference>
<dbReference type="Proteomes" id="UP001477947">
    <property type="component" value="Chromosome"/>
</dbReference>
<dbReference type="Pfam" id="PF00534">
    <property type="entry name" value="Glycos_transf_1"/>
    <property type="match status" value="1"/>
</dbReference>
<dbReference type="RefSeq" id="WP_343338821.1">
    <property type="nucleotide sequence ID" value="NZ_CP154622.1"/>
</dbReference>
<dbReference type="PANTHER" id="PTHR12526">
    <property type="entry name" value="GLYCOSYLTRANSFERASE"/>
    <property type="match status" value="1"/>
</dbReference>
<dbReference type="EMBL" id="CP154622">
    <property type="protein sequence ID" value="XAM40710.1"/>
    <property type="molecule type" value="Genomic_DNA"/>
</dbReference>
<protein>
    <recommendedName>
        <fullName evidence="1">Glycosyl transferase family 1 domain-containing protein</fullName>
    </recommendedName>
</protein>
<dbReference type="InterPro" id="IPR001296">
    <property type="entry name" value="Glyco_trans_1"/>
</dbReference>
<dbReference type="CDD" id="cd03801">
    <property type="entry name" value="GT4_PimA-like"/>
    <property type="match status" value="1"/>
</dbReference>
<dbReference type="PANTHER" id="PTHR12526:SF630">
    <property type="entry name" value="GLYCOSYLTRANSFERASE"/>
    <property type="match status" value="1"/>
</dbReference>
<sequence>MKVTFVINEPIRRASGGYKVVYEYANAFDNIGSKVQIVYRCKKDVLFSNYDIPWIIKMLLAKITAYKGPNWFNLNRTIKRKVVRDINDNTINNADVVIATAVDTAEKVNKLSESKGKKIYLIQGYETWVYPEEKVHETYSYDMTNIVVARWLKEKVDRYSNNNSICIPNGVNKDIYKVVNSIENRNRYSISMMYHNLESKGSSDGLKVLVNLKKKYPHLKAYLFGIPSKPIDLPEWIDYTCCATQDEVVDIYNKSSIYLCTSWSEGFGLTGAEAMMCGCALVSTETFGVKEYANKKTARLTLIRDVESLTKSCIDLMENNDARIQMSKLGQKQVTDLLNMERAKNKFIEVVSSERDNNGKIS</sequence>
<reference evidence="2 3" key="1">
    <citation type="submission" date="2024-04" db="EMBL/GenBank/DDBJ databases">
        <title>Isolation and characterization of novel acetogenic strains of the genera Terrisporobacter and Acetoanaerobium.</title>
        <authorList>
            <person name="Boeer T."/>
            <person name="Schueler M.A."/>
            <person name="Lueschen A."/>
            <person name="Eysell L."/>
            <person name="Droege J."/>
            <person name="Heinemann M."/>
            <person name="Engelhardt L."/>
            <person name="Basen M."/>
            <person name="Daniel R."/>
        </authorList>
    </citation>
    <scope>NUCLEOTIDE SEQUENCE [LARGE SCALE GENOMIC DNA]</scope>
    <source>
        <strain evidence="2 3">ELB</strain>
    </source>
</reference>
<evidence type="ECO:0000313" key="3">
    <source>
        <dbReference type="Proteomes" id="UP001477947"/>
    </source>
</evidence>
<evidence type="ECO:0000313" key="2">
    <source>
        <dbReference type="EMBL" id="XAM40710.1"/>
    </source>
</evidence>
<evidence type="ECO:0000259" key="1">
    <source>
        <dbReference type="Pfam" id="PF00534"/>
    </source>
</evidence>